<evidence type="ECO:0000313" key="2">
    <source>
        <dbReference type="Proteomes" id="UP000633731"/>
    </source>
</evidence>
<comment type="caution">
    <text evidence="1">The sequence shown here is derived from an EMBL/GenBank/DDBJ whole genome shotgun (WGS) entry which is preliminary data.</text>
</comment>
<reference evidence="1" key="1">
    <citation type="submission" date="2021-01" db="EMBL/GenBank/DDBJ databases">
        <title>Draft genome of Pantoea agglomerans Eh 335.</title>
        <authorList>
            <person name="Emsley S.A."/>
            <person name="Oline D.K."/>
            <person name="Saw J.H."/>
            <person name="Ushijima B."/>
            <person name="Videau P."/>
            <person name="Koyack M.J."/>
        </authorList>
    </citation>
    <scope>NUCLEOTIDE SEQUENCE</scope>
    <source>
        <strain evidence="1">Eh 335</strain>
    </source>
</reference>
<protein>
    <submittedName>
        <fullName evidence="1">DUF2635 domain-containing protein</fullName>
    </submittedName>
</protein>
<sequence length="63" mass="6721">MQIKPVEGRSVPDPARGDLLPKEGRNVDKNSYWLRRLAAGDVTEVSASSAEKAVVAANKKGGE</sequence>
<proteinExistence type="predicted"/>
<dbReference type="EMBL" id="JAEOXF010000001">
    <property type="protein sequence ID" value="MBK4723906.1"/>
    <property type="molecule type" value="Genomic_DNA"/>
</dbReference>
<organism evidence="1 2">
    <name type="scientific">Enterobacter agglomerans</name>
    <name type="common">Erwinia herbicola</name>
    <name type="synonym">Pantoea agglomerans</name>
    <dbReference type="NCBI Taxonomy" id="549"/>
    <lineage>
        <taxon>Bacteria</taxon>
        <taxon>Pseudomonadati</taxon>
        <taxon>Pseudomonadota</taxon>
        <taxon>Gammaproteobacteria</taxon>
        <taxon>Enterobacterales</taxon>
        <taxon>Erwiniaceae</taxon>
        <taxon>Pantoea</taxon>
        <taxon>Pantoea agglomerans group</taxon>
    </lineage>
</organism>
<name>A0ACC5RGU7_ENTAG</name>
<keyword evidence="2" id="KW-1185">Reference proteome</keyword>
<gene>
    <name evidence="1" type="ORF">JJL49_01485</name>
</gene>
<dbReference type="Proteomes" id="UP000633731">
    <property type="component" value="Unassembled WGS sequence"/>
</dbReference>
<evidence type="ECO:0000313" key="1">
    <source>
        <dbReference type="EMBL" id="MBK4723906.1"/>
    </source>
</evidence>
<accession>A0ACC5RGU7</accession>